<evidence type="ECO:0000313" key="5">
    <source>
        <dbReference type="Proteomes" id="UP000887568"/>
    </source>
</evidence>
<evidence type="ECO:0000313" key="4">
    <source>
        <dbReference type="EnsemblMetazoa" id="XP_038052422.1"/>
    </source>
</evidence>
<evidence type="ECO:0008006" key="6">
    <source>
        <dbReference type="Google" id="ProtNLM"/>
    </source>
</evidence>
<name>A0A913ZKU5_PATMI</name>
<dbReference type="OrthoDB" id="10548599at2759"/>
<feature type="transmembrane region" description="Helical" evidence="2">
    <location>
        <begin position="179"/>
        <end position="202"/>
    </location>
</feature>
<dbReference type="AlphaFoldDB" id="A0A913ZKU5"/>
<feature type="region of interest" description="Disordered" evidence="1">
    <location>
        <begin position="136"/>
        <end position="170"/>
    </location>
</feature>
<feature type="signal peptide" evidence="3">
    <location>
        <begin position="1"/>
        <end position="18"/>
    </location>
</feature>
<keyword evidence="2" id="KW-1133">Transmembrane helix</keyword>
<keyword evidence="5" id="KW-1185">Reference proteome</keyword>
<dbReference type="Proteomes" id="UP000887568">
    <property type="component" value="Unplaced"/>
</dbReference>
<dbReference type="RefSeq" id="XP_038052422.1">
    <property type="nucleotide sequence ID" value="XM_038196494.1"/>
</dbReference>
<accession>A0A913ZKU5</accession>
<dbReference type="InterPro" id="IPR036179">
    <property type="entry name" value="Ig-like_dom_sf"/>
</dbReference>
<reference evidence="4" key="1">
    <citation type="submission" date="2022-11" db="UniProtKB">
        <authorList>
            <consortium name="EnsemblMetazoa"/>
        </authorList>
    </citation>
    <scope>IDENTIFICATION</scope>
</reference>
<keyword evidence="2" id="KW-0812">Transmembrane</keyword>
<dbReference type="Gene3D" id="2.60.40.10">
    <property type="entry name" value="Immunoglobulins"/>
    <property type="match status" value="1"/>
</dbReference>
<protein>
    <recommendedName>
        <fullName evidence="6">Ig-like domain-containing protein</fullName>
    </recommendedName>
</protein>
<feature type="chain" id="PRO_5037045553" description="Ig-like domain-containing protein" evidence="3">
    <location>
        <begin position="19"/>
        <end position="253"/>
    </location>
</feature>
<evidence type="ECO:0000256" key="1">
    <source>
        <dbReference type="SAM" id="MobiDB-lite"/>
    </source>
</evidence>
<keyword evidence="3" id="KW-0732">Signal</keyword>
<keyword evidence="2" id="KW-0472">Membrane</keyword>
<dbReference type="SUPFAM" id="SSF48726">
    <property type="entry name" value="Immunoglobulin"/>
    <property type="match status" value="1"/>
</dbReference>
<evidence type="ECO:0000256" key="3">
    <source>
        <dbReference type="SAM" id="SignalP"/>
    </source>
</evidence>
<dbReference type="OMA" id="FRCESVI"/>
<dbReference type="EnsemblMetazoa" id="XM_038196494.1">
    <property type="protein sequence ID" value="XP_038052422.1"/>
    <property type="gene ID" value="LOC119725134"/>
</dbReference>
<dbReference type="GeneID" id="119725134"/>
<proteinExistence type="predicted"/>
<dbReference type="InterPro" id="IPR013783">
    <property type="entry name" value="Ig-like_fold"/>
</dbReference>
<sequence>MGFLLTLSFLATVRGVVTQDLVIEPPASVHTKAGTNVTFTCRLQPVGSHQHITSCRWVFVDCSTQRSLIFGGQNQTNVTQEMDSELPAPEVFILENGTACRLWLPAVCPRDAGRYFCADLETGILSDAAVLELRIAPGPESGPGGHGTSASCPHDKDDGVDNNSSRGDYKEQHRNHLTVIAAVVGTILVLLNVSLGGAACYYRRLVWRINREDSKLDLDLIRMQSQAAVLQKETELLANGPSPDGQEERYLPS</sequence>
<evidence type="ECO:0000256" key="2">
    <source>
        <dbReference type="SAM" id="Phobius"/>
    </source>
</evidence>
<organism evidence="4 5">
    <name type="scientific">Patiria miniata</name>
    <name type="common">Bat star</name>
    <name type="synonym">Asterina miniata</name>
    <dbReference type="NCBI Taxonomy" id="46514"/>
    <lineage>
        <taxon>Eukaryota</taxon>
        <taxon>Metazoa</taxon>
        <taxon>Echinodermata</taxon>
        <taxon>Eleutherozoa</taxon>
        <taxon>Asterozoa</taxon>
        <taxon>Asteroidea</taxon>
        <taxon>Valvatacea</taxon>
        <taxon>Valvatida</taxon>
        <taxon>Asterinidae</taxon>
        <taxon>Patiria</taxon>
    </lineage>
</organism>